<accession>A0A2I0WQV7</accession>
<keyword evidence="2" id="KW-1185">Reference proteome</keyword>
<gene>
    <name evidence="1" type="ORF">MA16_Dca018534</name>
</gene>
<dbReference type="PANTHER" id="PTHR33144">
    <property type="entry name" value="OS10G0409366 PROTEIN-RELATED"/>
    <property type="match status" value="1"/>
</dbReference>
<sequence>MHSVSLALDRSKGCVEALVRRAFFPQSLAHARDIALSSMPNNFRPVQEIMVAVPAGVDPVQWCQLVNKWSQPQDKERAAKNAENAKKQKCPHTMGRVSSIRRQEEMSIRDRLLLWKINRMRKDGSWSSEEARQKWVTSDAASASPAEGNLGKDWLEDNMFVASKANSIPVNNHYHGKISMVVIDKVCIDQI</sequence>
<dbReference type="PANTHER" id="PTHR33144:SF25">
    <property type="entry name" value="DUF4216 DOMAIN-CONTAINING PROTEIN"/>
    <property type="match status" value="1"/>
</dbReference>
<organism evidence="1 2">
    <name type="scientific">Dendrobium catenatum</name>
    <dbReference type="NCBI Taxonomy" id="906689"/>
    <lineage>
        <taxon>Eukaryota</taxon>
        <taxon>Viridiplantae</taxon>
        <taxon>Streptophyta</taxon>
        <taxon>Embryophyta</taxon>
        <taxon>Tracheophyta</taxon>
        <taxon>Spermatophyta</taxon>
        <taxon>Magnoliopsida</taxon>
        <taxon>Liliopsida</taxon>
        <taxon>Asparagales</taxon>
        <taxon>Orchidaceae</taxon>
        <taxon>Epidendroideae</taxon>
        <taxon>Malaxideae</taxon>
        <taxon>Dendrobiinae</taxon>
        <taxon>Dendrobium</taxon>
    </lineage>
</organism>
<dbReference type="Proteomes" id="UP000233837">
    <property type="component" value="Unassembled WGS sequence"/>
</dbReference>
<dbReference type="InterPro" id="IPR004252">
    <property type="entry name" value="Probable_transposase_24"/>
</dbReference>
<dbReference type="Pfam" id="PF03004">
    <property type="entry name" value="Transposase_24"/>
    <property type="match status" value="1"/>
</dbReference>
<evidence type="ECO:0000313" key="1">
    <source>
        <dbReference type="EMBL" id="PKU78037.1"/>
    </source>
</evidence>
<dbReference type="EMBL" id="KZ502479">
    <property type="protein sequence ID" value="PKU78037.1"/>
    <property type="molecule type" value="Genomic_DNA"/>
</dbReference>
<reference evidence="1 2" key="2">
    <citation type="journal article" date="2017" name="Nature">
        <title>The Apostasia genome and the evolution of orchids.</title>
        <authorList>
            <person name="Zhang G.Q."/>
            <person name="Liu K.W."/>
            <person name="Li Z."/>
            <person name="Lohaus R."/>
            <person name="Hsiao Y.Y."/>
            <person name="Niu S.C."/>
            <person name="Wang J.Y."/>
            <person name="Lin Y.C."/>
            <person name="Xu Q."/>
            <person name="Chen L.J."/>
            <person name="Yoshida K."/>
            <person name="Fujiwara S."/>
            <person name="Wang Z.W."/>
            <person name="Zhang Y.Q."/>
            <person name="Mitsuda N."/>
            <person name="Wang M."/>
            <person name="Liu G.H."/>
            <person name="Pecoraro L."/>
            <person name="Huang H.X."/>
            <person name="Xiao X.J."/>
            <person name="Lin M."/>
            <person name="Wu X.Y."/>
            <person name="Wu W.L."/>
            <person name="Chen Y.Y."/>
            <person name="Chang S.B."/>
            <person name="Sakamoto S."/>
            <person name="Ohme-Takagi M."/>
            <person name="Yagi M."/>
            <person name="Zeng S.J."/>
            <person name="Shen C.Y."/>
            <person name="Yeh C.M."/>
            <person name="Luo Y.B."/>
            <person name="Tsai W.C."/>
            <person name="Van de Peer Y."/>
            <person name="Liu Z.J."/>
        </authorList>
    </citation>
    <scope>NUCLEOTIDE SEQUENCE [LARGE SCALE GENOMIC DNA]</scope>
    <source>
        <tissue evidence="1">The whole plant</tissue>
    </source>
</reference>
<protein>
    <submittedName>
        <fullName evidence="1">Uncharacterized protein</fullName>
    </submittedName>
</protein>
<name>A0A2I0WQV7_9ASPA</name>
<dbReference type="AlphaFoldDB" id="A0A2I0WQV7"/>
<proteinExistence type="predicted"/>
<evidence type="ECO:0000313" key="2">
    <source>
        <dbReference type="Proteomes" id="UP000233837"/>
    </source>
</evidence>
<reference evidence="1 2" key="1">
    <citation type="journal article" date="2016" name="Sci. Rep.">
        <title>The Dendrobium catenatum Lindl. genome sequence provides insights into polysaccharide synthase, floral development and adaptive evolution.</title>
        <authorList>
            <person name="Zhang G.Q."/>
            <person name="Xu Q."/>
            <person name="Bian C."/>
            <person name="Tsai W.C."/>
            <person name="Yeh C.M."/>
            <person name="Liu K.W."/>
            <person name="Yoshida K."/>
            <person name="Zhang L.S."/>
            <person name="Chang S.B."/>
            <person name="Chen F."/>
            <person name="Shi Y."/>
            <person name="Su Y.Y."/>
            <person name="Zhang Y.Q."/>
            <person name="Chen L.J."/>
            <person name="Yin Y."/>
            <person name="Lin M."/>
            <person name="Huang H."/>
            <person name="Deng H."/>
            <person name="Wang Z.W."/>
            <person name="Zhu S.L."/>
            <person name="Zhao X."/>
            <person name="Deng C."/>
            <person name="Niu S.C."/>
            <person name="Huang J."/>
            <person name="Wang M."/>
            <person name="Liu G.H."/>
            <person name="Yang H.J."/>
            <person name="Xiao X.J."/>
            <person name="Hsiao Y.Y."/>
            <person name="Wu W.L."/>
            <person name="Chen Y.Y."/>
            <person name="Mitsuda N."/>
            <person name="Ohme-Takagi M."/>
            <person name="Luo Y.B."/>
            <person name="Van de Peer Y."/>
            <person name="Liu Z.J."/>
        </authorList>
    </citation>
    <scope>NUCLEOTIDE SEQUENCE [LARGE SCALE GENOMIC DNA]</scope>
    <source>
        <tissue evidence="1">The whole plant</tissue>
    </source>
</reference>